<comment type="caution">
    <text evidence="10">The sequence shown here is derived from an EMBL/GenBank/DDBJ whole genome shotgun (WGS) entry which is preliminary data.</text>
</comment>
<proteinExistence type="inferred from homology"/>
<evidence type="ECO:0000256" key="1">
    <source>
        <dbReference type="ARBA" id="ARBA00004651"/>
    </source>
</evidence>
<organism evidence="10 11">
    <name type="scientific">Ectobacillus antri</name>
    <dbReference type="NCBI Taxonomy" id="2486280"/>
    <lineage>
        <taxon>Bacteria</taxon>
        <taxon>Bacillati</taxon>
        <taxon>Bacillota</taxon>
        <taxon>Bacilli</taxon>
        <taxon>Bacillales</taxon>
        <taxon>Bacillaceae</taxon>
        <taxon>Ectobacillus</taxon>
    </lineage>
</organism>
<dbReference type="InterPro" id="IPR051449">
    <property type="entry name" value="ABC-2_transporter_component"/>
</dbReference>
<keyword evidence="11" id="KW-1185">Reference proteome</keyword>
<keyword evidence="5 8" id="KW-0812">Transmembrane</keyword>
<dbReference type="Proteomes" id="UP001218246">
    <property type="component" value="Unassembled WGS sequence"/>
</dbReference>
<dbReference type="RefSeq" id="WP_278018152.1">
    <property type="nucleotide sequence ID" value="NZ_JARRRY010000005.1"/>
</dbReference>
<evidence type="ECO:0000313" key="10">
    <source>
        <dbReference type="EMBL" id="MDG5754060.1"/>
    </source>
</evidence>
<evidence type="ECO:0000256" key="5">
    <source>
        <dbReference type="ARBA" id="ARBA00022692"/>
    </source>
</evidence>
<dbReference type="PANTHER" id="PTHR30294:SF38">
    <property type="entry name" value="TRANSPORT PERMEASE PROTEIN"/>
    <property type="match status" value="1"/>
</dbReference>
<feature type="transmembrane region" description="Helical" evidence="8">
    <location>
        <begin position="268"/>
        <end position="286"/>
    </location>
</feature>
<evidence type="ECO:0000259" key="9">
    <source>
        <dbReference type="PROSITE" id="PS51012"/>
    </source>
</evidence>
<feature type="domain" description="ABC transmembrane type-2" evidence="9">
    <location>
        <begin position="110"/>
        <end position="347"/>
    </location>
</feature>
<feature type="transmembrane region" description="Helical" evidence="8">
    <location>
        <begin position="229"/>
        <end position="256"/>
    </location>
</feature>
<dbReference type="PANTHER" id="PTHR30294">
    <property type="entry name" value="MEMBRANE COMPONENT OF ABC TRANSPORTER YHHJ-RELATED"/>
    <property type="match status" value="1"/>
</dbReference>
<feature type="transmembrane region" description="Helical" evidence="8">
    <location>
        <begin position="156"/>
        <end position="179"/>
    </location>
</feature>
<dbReference type="Pfam" id="PF12698">
    <property type="entry name" value="ABC2_membrane_3"/>
    <property type="match status" value="1"/>
</dbReference>
<evidence type="ECO:0000256" key="3">
    <source>
        <dbReference type="ARBA" id="ARBA00022448"/>
    </source>
</evidence>
<sequence>MRITALVKRIFKQMSRDKRTMALLFVAPLLILTLMSLVFNGDEAKLKLGVQNVSESIVKQLEDTNIHVVKFSDASNVKEVIKEKELDGFLKITNEQTTITLLNSDPTTAKGLLLKIKQAISSEALQHTETNTAPLQQSSIQTKYVYGSEDTEVFDVFSPILIGFFVLFFVFLISGIGLLNEKTTGTLERLMATPIRRWEIVTAYLIGFGTFAVIQTVIVVLYAVHVLDIIMVGSIGSVILINLLLALVALSLGLLLSSFATSEFQMMQFIPIVAIPQVFFSGIFPLESMANWLQWIGKIMPLYYAGHALKGVMYKGVELYEVRYDLYVLLAFATAFIILNLFALKKYRKL</sequence>
<keyword evidence="6 8" id="KW-1133">Transmembrane helix</keyword>
<gene>
    <name evidence="10" type="ORF">P6P90_08750</name>
</gene>
<protein>
    <submittedName>
        <fullName evidence="10">ABC transporter permease</fullName>
    </submittedName>
</protein>
<evidence type="ECO:0000256" key="2">
    <source>
        <dbReference type="ARBA" id="ARBA00007783"/>
    </source>
</evidence>
<feature type="transmembrane region" description="Helical" evidence="8">
    <location>
        <begin position="21"/>
        <end position="39"/>
    </location>
</feature>
<keyword evidence="4" id="KW-1003">Cell membrane</keyword>
<accession>A0ABT6H4T6</accession>
<dbReference type="InterPro" id="IPR013525">
    <property type="entry name" value="ABC2_TM"/>
</dbReference>
<feature type="transmembrane region" description="Helical" evidence="8">
    <location>
        <begin position="200"/>
        <end position="223"/>
    </location>
</feature>
<name>A0ABT6H4T6_9BACI</name>
<evidence type="ECO:0000256" key="7">
    <source>
        <dbReference type="ARBA" id="ARBA00023136"/>
    </source>
</evidence>
<comment type="similarity">
    <text evidence="2">Belongs to the ABC-2 integral membrane protein family.</text>
</comment>
<feature type="transmembrane region" description="Helical" evidence="8">
    <location>
        <begin position="326"/>
        <end position="344"/>
    </location>
</feature>
<keyword evidence="7 8" id="KW-0472">Membrane</keyword>
<keyword evidence="3" id="KW-0813">Transport</keyword>
<reference evidence="10 11" key="1">
    <citation type="submission" date="2023-04" db="EMBL/GenBank/DDBJ databases">
        <title>Ectobacillus antri isolated from activated sludge.</title>
        <authorList>
            <person name="Yan P."/>
            <person name="Liu X."/>
        </authorList>
    </citation>
    <scope>NUCLEOTIDE SEQUENCE [LARGE SCALE GENOMIC DNA]</scope>
    <source>
        <strain evidence="10 11">C18H</strain>
    </source>
</reference>
<dbReference type="InterPro" id="IPR047817">
    <property type="entry name" value="ABC2_TM_bact-type"/>
</dbReference>
<evidence type="ECO:0000256" key="4">
    <source>
        <dbReference type="ARBA" id="ARBA00022475"/>
    </source>
</evidence>
<evidence type="ECO:0000256" key="8">
    <source>
        <dbReference type="SAM" id="Phobius"/>
    </source>
</evidence>
<dbReference type="PROSITE" id="PS51012">
    <property type="entry name" value="ABC_TM2"/>
    <property type="match status" value="1"/>
</dbReference>
<comment type="subcellular location">
    <subcellularLocation>
        <location evidence="1">Cell membrane</location>
        <topology evidence="1">Multi-pass membrane protein</topology>
    </subcellularLocation>
</comment>
<dbReference type="EMBL" id="JARULN010000006">
    <property type="protein sequence ID" value="MDG5754060.1"/>
    <property type="molecule type" value="Genomic_DNA"/>
</dbReference>
<evidence type="ECO:0000256" key="6">
    <source>
        <dbReference type="ARBA" id="ARBA00022989"/>
    </source>
</evidence>
<evidence type="ECO:0000313" key="11">
    <source>
        <dbReference type="Proteomes" id="UP001218246"/>
    </source>
</evidence>